<proteinExistence type="predicted"/>
<evidence type="ECO:0000313" key="1">
    <source>
        <dbReference type="EMBL" id="KAB1646783.1"/>
    </source>
</evidence>
<dbReference type="EMBL" id="WBJY01000004">
    <property type="protein sequence ID" value="KAB1646783.1"/>
    <property type="molecule type" value="Genomic_DNA"/>
</dbReference>
<sequence>MSNDPTPRRRSIELPGFGHENPIPVASRIGPFVYSGAITGKNLETRAFPDSLDEQVAIVFGRIRDLMAVAGGTVDDIIKLSVHLADPSDRSALNREWLAMFPDADSRPARHVSGGELSGGALVNVELVAILPD</sequence>
<dbReference type="OrthoDB" id="9815126at2"/>
<evidence type="ECO:0000313" key="2">
    <source>
        <dbReference type="Proteomes" id="UP000431744"/>
    </source>
</evidence>
<dbReference type="Proteomes" id="UP000431744">
    <property type="component" value="Unassembled WGS sequence"/>
</dbReference>
<dbReference type="AlphaFoldDB" id="A0A6H9WIZ7"/>
<dbReference type="Pfam" id="PF01042">
    <property type="entry name" value="Ribonuc_L-PSP"/>
    <property type="match status" value="1"/>
</dbReference>
<keyword evidence="2" id="KW-1185">Reference proteome</keyword>
<dbReference type="SUPFAM" id="SSF55298">
    <property type="entry name" value="YjgF-like"/>
    <property type="match status" value="1"/>
</dbReference>
<protein>
    <submittedName>
        <fullName evidence="1">RidA family protein</fullName>
    </submittedName>
</protein>
<dbReference type="InterPro" id="IPR006175">
    <property type="entry name" value="YjgF/YER057c/UK114"/>
</dbReference>
<name>A0A6H9WIZ7_9MICO</name>
<dbReference type="InterPro" id="IPR035959">
    <property type="entry name" value="RutC-like_sf"/>
</dbReference>
<gene>
    <name evidence="1" type="ORF">F8O04_13665</name>
</gene>
<comment type="caution">
    <text evidence="1">The sequence shown here is derived from an EMBL/GenBank/DDBJ whole genome shotgun (WGS) entry which is preliminary data.</text>
</comment>
<dbReference type="RefSeq" id="WP_158029949.1">
    <property type="nucleotide sequence ID" value="NZ_BMHG01000002.1"/>
</dbReference>
<dbReference type="Gene3D" id="3.30.1330.40">
    <property type="entry name" value="RutC-like"/>
    <property type="match status" value="1"/>
</dbReference>
<accession>A0A6H9WIZ7</accession>
<organism evidence="1 2">
    <name type="scientific">Pseudoclavibacter endophyticus</name>
    <dbReference type="NCBI Taxonomy" id="1778590"/>
    <lineage>
        <taxon>Bacteria</taxon>
        <taxon>Bacillati</taxon>
        <taxon>Actinomycetota</taxon>
        <taxon>Actinomycetes</taxon>
        <taxon>Micrococcales</taxon>
        <taxon>Microbacteriaceae</taxon>
        <taxon>Pseudoclavibacter</taxon>
    </lineage>
</organism>
<reference evidence="1 2" key="1">
    <citation type="submission" date="2019-09" db="EMBL/GenBank/DDBJ databases">
        <title>Phylogeny of genus Pseudoclavibacter and closely related genus.</title>
        <authorList>
            <person name="Li Y."/>
        </authorList>
    </citation>
    <scope>NUCLEOTIDE SEQUENCE [LARGE SCALE GENOMIC DNA]</scope>
    <source>
        <strain evidence="1 2">EGI 60007</strain>
    </source>
</reference>